<gene>
    <name evidence="3" type="ORF">BDQ12DRAFT_138181</name>
</gene>
<keyword evidence="4" id="KW-1185">Reference proteome</keyword>
<reference evidence="3 4" key="1">
    <citation type="journal article" date="2019" name="Nat. Ecol. Evol.">
        <title>Megaphylogeny resolves global patterns of mushroom evolution.</title>
        <authorList>
            <person name="Varga T."/>
            <person name="Krizsan K."/>
            <person name="Foldi C."/>
            <person name="Dima B."/>
            <person name="Sanchez-Garcia M."/>
            <person name="Sanchez-Ramirez S."/>
            <person name="Szollosi G.J."/>
            <person name="Szarkandi J.G."/>
            <person name="Papp V."/>
            <person name="Albert L."/>
            <person name="Andreopoulos W."/>
            <person name="Angelini C."/>
            <person name="Antonin V."/>
            <person name="Barry K.W."/>
            <person name="Bougher N.L."/>
            <person name="Buchanan P."/>
            <person name="Buyck B."/>
            <person name="Bense V."/>
            <person name="Catcheside P."/>
            <person name="Chovatia M."/>
            <person name="Cooper J."/>
            <person name="Damon W."/>
            <person name="Desjardin D."/>
            <person name="Finy P."/>
            <person name="Geml J."/>
            <person name="Haridas S."/>
            <person name="Hughes K."/>
            <person name="Justo A."/>
            <person name="Karasinski D."/>
            <person name="Kautmanova I."/>
            <person name="Kiss B."/>
            <person name="Kocsube S."/>
            <person name="Kotiranta H."/>
            <person name="LaButti K.M."/>
            <person name="Lechner B.E."/>
            <person name="Liimatainen K."/>
            <person name="Lipzen A."/>
            <person name="Lukacs Z."/>
            <person name="Mihaltcheva S."/>
            <person name="Morgado L.N."/>
            <person name="Niskanen T."/>
            <person name="Noordeloos M.E."/>
            <person name="Ohm R.A."/>
            <person name="Ortiz-Santana B."/>
            <person name="Ovrebo C."/>
            <person name="Racz N."/>
            <person name="Riley R."/>
            <person name="Savchenko A."/>
            <person name="Shiryaev A."/>
            <person name="Soop K."/>
            <person name="Spirin V."/>
            <person name="Szebenyi C."/>
            <person name="Tomsovsky M."/>
            <person name="Tulloss R.E."/>
            <person name="Uehling J."/>
            <person name="Grigoriev I.V."/>
            <person name="Vagvolgyi C."/>
            <person name="Papp T."/>
            <person name="Martin F.M."/>
            <person name="Miettinen O."/>
            <person name="Hibbett D.S."/>
            <person name="Nagy L.G."/>
        </authorList>
    </citation>
    <scope>NUCLEOTIDE SEQUENCE [LARGE SCALE GENOMIC DNA]</scope>
    <source>
        <strain evidence="3 4">CBS 166.37</strain>
    </source>
</reference>
<dbReference type="Proteomes" id="UP000308652">
    <property type="component" value="Unassembled WGS sequence"/>
</dbReference>
<feature type="region of interest" description="Disordered" evidence="1">
    <location>
        <begin position="1"/>
        <end position="98"/>
    </location>
</feature>
<dbReference type="AlphaFoldDB" id="A0A5C3M0Q8"/>
<feature type="compositionally biased region" description="Low complexity" evidence="1">
    <location>
        <begin position="26"/>
        <end position="35"/>
    </location>
</feature>
<feature type="compositionally biased region" description="Low complexity" evidence="1">
    <location>
        <begin position="80"/>
        <end position="94"/>
    </location>
</feature>
<evidence type="ECO:0000256" key="1">
    <source>
        <dbReference type="SAM" id="MobiDB-lite"/>
    </source>
</evidence>
<organism evidence="3 4">
    <name type="scientific">Crucibulum laeve</name>
    <dbReference type="NCBI Taxonomy" id="68775"/>
    <lineage>
        <taxon>Eukaryota</taxon>
        <taxon>Fungi</taxon>
        <taxon>Dikarya</taxon>
        <taxon>Basidiomycota</taxon>
        <taxon>Agaricomycotina</taxon>
        <taxon>Agaricomycetes</taxon>
        <taxon>Agaricomycetidae</taxon>
        <taxon>Agaricales</taxon>
        <taxon>Agaricineae</taxon>
        <taxon>Nidulariaceae</taxon>
        <taxon>Crucibulum</taxon>
    </lineage>
</organism>
<feature type="transmembrane region" description="Helical" evidence="2">
    <location>
        <begin position="212"/>
        <end position="232"/>
    </location>
</feature>
<keyword evidence="2" id="KW-1133">Transmembrane helix</keyword>
<feature type="compositionally biased region" description="Polar residues" evidence="1">
    <location>
        <begin position="1"/>
        <end position="25"/>
    </location>
</feature>
<dbReference type="STRING" id="68775.A0A5C3M0Q8"/>
<keyword evidence="2" id="KW-0472">Membrane</keyword>
<evidence type="ECO:0000313" key="4">
    <source>
        <dbReference type="Proteomes" id="UP000308652"/>
    </source>
</evidence>
<proteinExistence type="predicted"/>
<accession>A0A5C3M0Q8</accession>
<dbReference type="EMBL" id="ML213606">
    <property type="protein sequence ID" value="TFK37728.1"/>
    <property type="molecule type" value="Genomic_DNA"/>
</dbReference>
<protein>
    <submittedName>
        <fullName evidence="3">Uncharacterized protein</fullName>
    </submittedName>
</protein>
<sequence length="258" mass="28049">MANPTPSALDLSSSNGPQLGIQRNPSSSSKTSRSLLQKRRRHTSRPSLHQFPTRPVSGLQGGESYMTRMPSEDNRALAAPVTPGSPSTSTPSSTLRGVPMKLTRGSMILYRFEEERPQIPKSIAPASDGVAGVHRRYNSMPTLNLNPRTSLSISSDSRYPLSGAHFREHGPLVAYAWDPGLDDELFIDDEDDEKETARFGAGGVSWRGTANVFTLTLLMVGIMGLFVAYPVVTHYTDNGREMAITMNAKINSTGQAVE</sequence>
<dbReference type="OrthoDB" id="3057032at2759"/>
<name>A0A5C3M0Q8_9AGAR</name>
<evidence type="ECO:0000256" key="2">
    <source>
        <dbReference type="SAM" id="Phobius"/>
    </source>
</evidence>
<keyword evidence="2" id="KW-0812">Transmembrane</keyword>
<evidence type="ECO:0000313" key="3">
    <source>
        <dbReference type="EMBL" id="TFK37728.1"/>
    </source>
</evidence>